<dbReference type="Proteomes" id="UP001652625">
    <property type="component" value="Chromosome 11"/>
</dbReference>
<feature type="domain" description="Fucosyltransferase N-terminal" evidence="14">
    <location>
        <begin position="177"/>
        <end position="294"/>
    </location>
</feature>
<dbReference type="GeneID" id="100215509"/>
<proteinExistence type="inferred from homology"/>
<comment type="similarity">
    <text evidence="3 12">Belongs to the glycosyltransferase 10 family.</text>
</comment>
<keyword evidence="15" id="KW-1185">Reference proteome</keyword>
<keyword evidence="7" id="KW-0735">Signal-anchor</keyword>
<evidence type="ECO:0000256" key="1">
    <source>
        <dbReference type="ARBA" id="ARBA00004323"/>
    </source>
</evidence>
<dbReference type="SUPFAM" id="SSF53756">
    <property type="entry name" value="UDP-Glycosyltransferase/glycogen phosphorylase"/>
    <property type="match status" value="1"/>
</dbReference>
<keyword evidence="4 12" id="KW-0328">Glycosyltransferase</keyword>
<reference evidence="16" key="1">
    <citation type="submission" date="2025-08" db="UniProtKB">
        <authorList>
            <consortium name="RefSeq"/>
        </authorList>
    </citation>
    <scope>IDENTIFICATION</scope>
</reference>
<evidence type="ECO:0000259" key="13">
    <source>
        <dbReference type="Pfam" id="PF00852"/>
    </source>
</evidence>
<evidence type="ECO:0000259" key="14">
    <source>
        <dbReference type="Pfam" id="PF17039"/>
    </source>
</evidence>
<feature type="transmembrane region" description="Helical" evidence="12">
    <location>
        <begin position="9"/>
        <end position="29"/>
    </location>
</feature>
<evidence type="ECO:0000256" key="8">
    <source>
        <dbReference type="ARBA" id="ARBA00022989"/>
    </source>
</evidence>
<sequence>MMKLFHRGIVILLLVVVFVVFYFAVYPYYFVNKSFGEKSSQHKNGVSFTTEKPEVIDIHKLNEEWENFLSLKSQLEKKKDIDVVRKNRLNKSRVQKQGKTTNVPNVKFIIKNTLTSKLVETTKTLITDSVSKAPAVGRDNENQPVKEEVSSIVNHVRQESQSKSTFENEKLNSKSSKKWLILIYTHLHKFEEWPNLPKSKTKGYFKNILCKARNCRVTYDKSLFKSSDAVIFHERNMPGPDMLDTLNSWRTVQQRWIFFTSETPKNSDTNIVPYNGLFNWTMTYKKDSDIYLPYLQYRVLDENDSRPPANYDYSKLKTMSTAWLVGNCKFFFRMEYVRLLQEYTDIHVGGGCRDKFKSWINCTRWCPIENLKTYKFYLSFENGICTDYISEKYWKYLELGLVPVVLGGSDYNDPRLVIPGSFIDASKFSSAKELGLYLNYLDKNDTAYNEYFSWKQKYKIWHPTEGDWPFESYFLCKICEMLNADLPKKTYWSLSEFWNEYTDCEVPEENLKKSMFPENFDWEYPNKREDEKELIKKSIIRKNFDEE</sequence>
<evidence type="ECO:0000256" key="3">
    <source>
        <dbReference type="ARBA" id="ARBA00008919"/>
    </source>
</evidence>
<name>A0ABM4CW05_HYDVU</name>
<dbReference type="InterPro" id="IPR038577">
    <property type="entry name" value="GT10-like_C_sf"/>
</dbReference>
<dbReference type="Pfam" id="PF00852">
    <property type="entry name" value="Glyco_transf_10"/>
    <property type="match status" value="1"/>
</dbReference>
<keyword evidence="11" id="KW-0325">Glycoprotein</keyword>
<comment type="subcellular location">
    <subcellularLocation>
        <location evidence="1">Golgi apparatus membrane</location>
        <topology evidence="1">Single-pass type II membrane protein</topology>
    </subcellularLocation>
    <subcellularLocation>
        <location evidence="12">Golgi apparatus</location>
        <location evidence="12">Golgi stack membrane</location>
        <topology evidence="12">Single-pass type II membrane protein</topology>
    </subcellularLocation>
</comment>
<evidence type="ECO:0000256" key="5">
    <source>
        <dbReference type="ARBA" id="ARBA00022679"/>
    </source>
</evidence>
<feature type="domain" description="Fucosyltransferase C-terminal" evidence="13">
    <location>
        <begin position="316"/>
        <end position="495"/>
    </location>
</feature>
<protein>
    <recommendedName>
        <fullName evidence="12">Fucosyltransferase</fullName>
        <ecNumber evidence="12">2.4.1.-</ecNumber>
    </recommendedName>
</protein>
<dbReference type="InterPro" id="IPR055270">
    <property type="entry name" value="Glyco_tran_10_C"/>
</dbReference>
<dbReference type="PANTHER" id="PTHR48438">
    <property type="entry name" value="ALPHA-(1,3)-FUCOSYLTRANSFERASE C-RELATED"/>
    <property type="match status" value="1"/>
</dbReference>
<organism evidence="15 16">
    <name type="scientific">Hydra vulgaris</name>
    <name type="common">Hydra</name>
    <name type="synonym">Hydra attenuata</name>
    <dbReference type="NCBI Taxonomy" id="6087"/>
    <lineage>
        <taxon>Eukaryota</taxon>
        <taxon>Metazoa</taxon>
        <taxon>Cnidaria</taxon>
        <taxon>Hydrozoa</taxon>
        <taxon>Hydroidolina</taxon>
        <taxon>Anthoathecata</taxon>
        <taxon>Aplanulata</taxon>
        <taxon>Hydridae</taxon>
        <taxon>Hydra</taxon>
    </lineage>
</organism>
<dbReference type="RefSeq" id="XP_065666126.1">
    <property type="nucleotide sequence ID" value="XM_065810054.1"/>
</dbReference>
<gene>
    <name evidence="16" type="primary">LOC100215509</name>
</gene>
<evidence type="ECO:0000256" key="6">
    <source>
        <dbReference type="ARBA" id="ARBA00022692"/>
    </source>
</evidence>
<evidence type="ECO:0000256" key="2">
    <source>
        <dbReference type="ARBA" id="ARBA00004922"/>
    </source>
</evidence>
<dbReference type="PANTHER" id="PTHR48438:SF1">
    <property type="entry name" value="ALPHA-(1,3)-FUCOSYLTRANSFERASE C-RELATED"/>
    <property type="match status" value="1"/>
</dbReference>
<evidence type="ECO:0000313" key="15">
    <source>
        <dbReference type="Proteomes" id="UP001652625"/>
    </source>
</evidence>
<evidence type="ECO:0000256" key="12">
    <source>
        <dbReference type="RuleBase" id="RU003832"/>
    </source>
</evidence>
<comment type="pathway">
    <text evidence="2">Protein modification; protein glycosylation.</text>
</comment>
<evidence type="ECO:0000256" key="9">
    <source>
        <dbReference type="ARBA" id="ARBA00023034"/>
    </source>
</evidence>
<dbReference type="Pfam" id="PF17039">
    <property type="entry name" value="Glyco_tran_10_N"/>
    <property type="match status" value="1"/>
</dbReference>
<evidence type="ECO:0000313" key="16">
    <source>
        <dbReference type="RefSeq" id="XP_065666126.1"/>
    </source>
</evidence>
<keyword evidence="5 12" id="KW-0808">Transferase</keyword>
<evidence type="ECO:0000256" key="11">
    <source>
        <dbReference type="ARBA" id="ARBA00023180"/>
    </source>
</evidence>
<dbReference type="InterPro" id="IPR031481">
    <property type="entry name" value="Glyco_tran_10_N"/>
</dbReference>
<dbReference type="Gene3D" id="3.40.50.11660">
    <property type="entry name" value="Glycosyl transferase family 10, C-terminal domain"/>
    <property type="match status" value="1"/>
</dbReference>
<keyword evidence="10 12" id="KW-0472">Membrane</keyword>
<keyword evidence="8 12" id="KW-1133">Transmembrane helix</keyword>
<evidence type="ECO:0000256" key="4">
    <source>
        <dbReference type="ARBA" id="ARBA00022676"/>
    </source>
</evidence>
<dbReference type="EC" id="2.4.1.-" evidence="12"/>
<keyword evidence="9 12" id="KW-0333">Golgi apparatus</keyword>
<evidence type="ECO:0000256" key="10">
    <source>
        <dbReference type="ARBA" id="ARBA00023136"/>
    </source>
</evidence>
<accession>A0ABM4CW05</accession>
<keyword evidence="6 12" id="KW-0812">Transmembrane</keyword>
<evidence type="ECO:0000256" key="7">
    <source>
        <dbReference type="ARBA" id="ARBA00022968"/>
    </source>
</evidence>
<dbReference type="InterPro" id="IPR001503">
    <property type="entry name" value="Glyco_trans_10"/>
</dbReference>